<evidence type="ECO:0000256" key="5">
    <source>
        <dbReference type="ARBA" id="ARBA00012102"/>
    </source>
</evidence>
<evidence type="ECO:0000256" key="14">
    <source>
        <dbReference type="HAMAP-Rule" id="MF_00215"/>
    </source>
</evidence>
<keyword evidence="7 14" id="KW-0963">Cytoplasm</keyword>
<evidence type="ECO:0000256" key="8">
    <source>
        <dbReference type="ARBA" id="ARBA00022679"/>
    </source>
</evidence>
<comment type="pathway">
    <text evidence="3 14 15">Cofactor biosynthesis; coenzyme A biosynthesis; CoA from (R)-pantothenate: step 1/5.</text>
</comment>
<dbReference type="PANTHER" id="PTHR10285">
    <property type="entry name" value="URIDINE KINASE"/>
    <property type="match status" value="1"/>
</dbReference>
<evidence type="ECO:0000256" key="3">
    <source>
        <dbReference type="ARBA" id="ARBA00005225"/>
    </source>
</evidence>
<evidence type="ECO:0000256" key="13">
    <source>
        <dbReference type="ARBA" id="ARBA00032866"/>
    </source>
</evidence>
<gene>
    <name evidence="14" type="primary">coaA</name>
    <name evidence="18" type="ORF">FHE65_03800</name>
    <name evidence="17" type="ORF">FHE65_12360</name>
</gene>
<dbReference type="UniPathway" id="UPA00241">
    <property type="reaction ID" value="UER00352"/>
</dbReference>
<keyword evidence="8 14" id="KW-0808">Transferase</keyword>
<dbReference type="InterPro" id="IPR004566">
    <property type="entry name" value="PanK"/>
</dbReference>
<dbReference type="CDD" id="cd02025">
    <property type="entry name" value="PanK"/>
    <property type="match status" value="1"/>
</dbReference>
<dbReference type="PIRSF" id="PIRSF000545">
    <property type="entry name" value="Pantothenate_kin"/>
    <property type="match status" value="1"/>
</dbReference>
<evidence type="ECO:0000256" key="9">
    <source>
        <dbReference type="ARBA" id="ARBA00022741"/>
    </source>
</evidence>
<evidence type="ECO:0000256" key="11">
    <source>
        <dbReference type="ARBA" id="ARBA00022840"/>
    </source>
</evidence>
<dbReference type="GO" id="GO:0005737">
    <property type="term" value="C:cytoplasm"/>
    <property type="evidence" value="ECO:0007669"/>
    <property type="project" value="UniProtKB-SubCell"/>
</dbReference>
<comment type="catalytic activity">
    <reaction evidence="1 14 15">
        <text>(R)-pantothenate + ATP = (R)-4'-phosphopantothenate + ADP + H(+)</text>
        <dbReference type="Rhea" id="RHEA:16373"/>
        <dbReference type="ChEBI" id="CHEBI:10986"/>
        <dbReference type="ChEBI" id="CHEBI:15378"/>
        <dbReference type="ChEBI" id="CHEBI:29032"/>
        <dbReference type="ChEBI" id="CHEBI:30616"/>
        <dbReference type="ChEBI" id="CHEBI:456216"/>
        <dbReference type="EC" id="2.7.1.33"/>
    </reaction>
</comment>
<comment type="similarity">
    <text evidence="4 14 15">Belongs to the prokaryotic pantothenate kinase family.</text>
</comment>
<dbReference type="EMBL" id="VDFR01000055">
    <property type="protein sequence ID" value="TNC46537.1"/>
    <property type="molecule type" value="Genomic_DNA"/>
</dbReference>
<evidence type="ECO:0000256" key="1">
    <source>
        <dbReference type="ARBA" id="ARBA00001206"/>
    </source>
</evidence>
<dbReference type="InterPro" id="IPR027417">
    <property type="entry name" value="P-loop_NTPase"/>
</dbReference>
<dbReference type="GO" id="GO:0004594">
    <property type="term" value="F:pantothenate kinase activity"/>
    <property type="evidence" value="ECO:0007669"/>
    <property type="project" value="UniProtKB-UniRule"/>
</dbReference>
<name>A0A5C4MZJ0_9ACTN</name>
<keyword evidence="12 14" id="KW-0173">Coenzyme A biosynthesis</keyword>
<reference evidence="18 19" key="1">
    <citation type="submission" date="2019-05" db="EMBL/GenBank/DDBJ databases">
        <title>Mumia sp. nov., isolated from the intestinal contents of plateau pika (Ochotona curzoniae) in the Qinghai-Tibet plateau of China.</title>
        <authorList>
            <person name="Tian Z."/>
        </authorList>
    </citation>
    <scope>NUCLEOTIDE SEQUENCE [LARGE SCALE GENOMIC DNA]</scope>
    <source>
        <strain evidence="19">527</strain>
        <strain evidence="18">Z527</strain>
    </source>
</reference>
<evidence type="ECO:0000256" key="4">
    <source>
        <dbReference type="ARBA" id="ARBA00006087"/>
    </source>
</evidence>
<dbReference type="Pfam" id="PF00485">
    <property type="entry name" value="PRK"/>
    <property type="match status" value="1"/>
</dbReference>
<feature type="domain" description="Phosphoribulokinase/uridine kinase" evidence="16">
    <location>
        <begin position="96"/>
        <end position="237"/>
    </location>
</feature>
<keyword evidence="11 14" id="KW-0067">ATP-binding</keyword>
<evidence type="ECO:0000256" key="12">
    <source>
        <dbReference type="ARBA" id="ARBA00022993"/>
    </source>
</evidence>
<proteinExistence type="inferred from homology"/>
<dbReference type="EC" id="2.7.1.33" evidence="5 14"/>
<dbReference type="HAMAP" id="MF_00215">
    <property type="entry name" value="Pantothen_kinase_1"/>
    <property type="match status" value="1"/>
</dbReference>
<evidence type="ECO:0000256" key="15">
    <source>
        <dbReference type="RuleBase" id="RU003530"/>
    </source>
</evidence>
<dbReference type="GO" id="GO:0005524">
    <property type="term" value="F:ATP binding"/>
    <property type="evidence" value="ECO:0007669"/>
    <property type="project" value="UniProtKB-UniRule"/>
</dbReference>
<sequence>MGIMSVTQPGSSDTSPYVELERRAWADLAGDAPQPLTQTEIDKVRGLGDELDLEEVRQVYVPLARLISMRVRYAGELYRSTEAFLRRPQPQRTPYVIGIAGSVAVGKSTTARLLRELLAKDDAHSNVSLVTTDGFLLPNAELERRGLLERKGFPESYDRKALLRFVMAVKSGREVVEAPVYSHLTYDVTDEVVTLNRPDVVLIEGLNVLQPARTRGDGRPGLAISDFFDFSVYVDAARKDIRRWYAERFLRLRETAFRNPDSYFVRYGALDEEAAIAQASLLWDSINGPNLKENIEPTRGRATLVLRKDADHSVRWVRLRKL</sequence>
<keyword evidence="9 14" id="KW-0547">Nucleotide-binding</keyword>
<evidence type="ECO:0000313" key="19">
    <source>
        <dbReference type="Proteomes" id="UP000306740"/>
    </source>
</evidence>
<feature type="binding site" evidence="14">
    <location>
        <begin position="101"/>
        <end position="108"/>
    </location>
    <ligand>
        <name>ATP</name>
        <dbReference type="ChEBI" id="CHEBI:30616"/>
    </ligand>
</feature>
<comment type="subcellular location">
    <subcellularLocation>
        <location evidence="2 14 15">Cytoplasm</location>
    </subcellularLocation>
</comment>
<dbReference type="Proteomes" id="UP000306740">
    <property type="component" value="Unassembled WGS sequence"/>
</dbReference>
<evidence type="ECO:0000259" key="16">
    <source>
        <dbReference type="Pfam" id="PF00485"/>
    </source>
</evidence>
<protein>
    <recommendedName>
        <fullName evidence="6 14">Pantothenate kinase</fullName>
        <ecNumber evidence="5 14">2.7.1.33</ecNumber>
    </recommendedName>
    <alternativeName>
        <fullName evidence="13 14">Pantothenic acid kinase</fullName>
    </alternativeName>
</protein>
<evidence type="ECO:0000256" key="10">
    <source>
        <dbReference type="ARBA" id="ARBA00022777"/>
    </source>
</evidence>
<comment type="caution">
    <text evidence="18">The sequence shown here is derived from an EMBL/GenBank/DDBJ whole genome shotgun (WGS) entry which is preliminary data.</text>
</comment>
<evidence type="ECO:0000256" key="2">
    <source>
        <dbReference type="ARBA" id="ARBA00004496"/>
    </source>
</evidence>
<organism evidence="18 19">
    <name type="scientific">Mumia zhuanghuii</name>
    <dbReference type="NCBI Taxonomy" id="2585211"/>
    <lineage>
        <taxon>Bacteria</taxon>
        <taxon>Bacillati</taxon>
        <taxon>Actinomycetota</taxon>
        <taxon>Actinomycetes</taxon>
        <taxon>Propionibacteriales</taxon>
        <taxon>Nocardioidaceae</taxon>
        <taxon>Mumia</taxon>
    </lineage>
</organism>
<dbReference type="InterPro" id="IPR006083">
    <property type="entry name" value="PRK/URK"/>
</dbReference>
<evidence type="ECO:0000313" key="17">
    <source>
        <dbReference type="EMBL" id="TNC46537.1"/>
    </source>
</evidence>
<dbReference type="AlphaFoldDB" id="A0A5C4MZJ0"/>
<dbReference type="SUPFAM" id="SSF52540">
    <property type="entry name" value="P-loop containing nucleoside triphosphate hydrolases"/>
    <property type="match status" value="1"/>
</dbReference>
<accession>A0A5C4MZJ0</accession>
<dbReference type="OrthoDB" id="1550976at2"/>
<evidence type="ECO:0000313" key="18">
    <source>
        <dbReference type="EMBL" id="TNC50341.1"/>
    </source>
</evidence>
<dbReference type="Gene3D" id="3.40.50.300">
    <property type="entry name" value="P-loop containing nucleotide triphosphate hydrolases"/>
    <property type="match status" value="1"/>
</dbReference>
<dbReference type="GO" id="GO:0015937">
    <property type="term" value="P:coenzyme A biosynthetic process"/>
    <property type="evidence" value="ECO:0007669"/>
    <property type="project" value="UniProtKB-UniRule"/>
</dbReference>
<keyword evidence="10 14" id="KW-0418">Kinase</keyword>
<evidence type="ECO:0000256" key="6">
    <source>
        <dbReference type="ARBA" id="ARBA00015080"/>
    </source>
</evidence>
<dbReference type="EMBL" id="VDFR01000017">
    <property type="protein sequence ID" value="TNC50341.1"/>
    <property type="molecule type" value="Genomic_DNA"/>
</dbReference>
<dbReference type="NCBIfam" id="TIGR00554">
    <property type="entry name" value="panK_bact"/>
    <property type="match status" value="1"/>
</dbReference>
<evidence type="ECO:0000256" key="7">
    <source>
        <dbReference type="ARBA" id="ARBA00022490"/>
    </source>
</evidence>